<feature type="compositionally biased region" description="Polar residues" evidence="1">
    <location>
        <begin position="38"/>
        <end position="57"/>
    </location>
</feature>
<evidence type="ECO:0000313" key="2">
    <source>
        <dbReference type="EMBL" id="KAJ5376761.1"/>
    </source>
</evidence>
<name>A0A9W9SDR9_9EURO</name>
<gene>
    <name evidence="2" type="ORF">N7509_013647</name>
</gene>
<keyword evidence="3" id="KW-1185">Reference proteome</keyword>
<comment type="caution">
    <text evidence="2">The sequence shown here is derived from an EMBL/GenBank/DDBJ whole genome shotgun (WGS) entry which is preliminary data.</text>
</comment>
<reference evidence="2" key="2">
    <citation type="journal article" date="2023" name="IMA Fungus">
        <title>Comparative genomic study of the Penicillium genus elucidates a diverse pangenome and 15 lateral gene transfer events.</title>
        <authorList>
            <person name="Petersen C."/>
            <person name="Sorensen T."/>
            <person name="Nielsen M.R."/>
            <person name="Sondergaard T.E."/>
            <person name="Sorensen J.L."/>
            <person name="Fitzpatrick D.A."/>
            <person name="Frisvad J.C."/>
            <person name="Nielsen K.L."/>
        </authorList>
    </citation>
    <scope>NUCLEOTIDE SEQUENCE</scope>
    <source>
        <strain evidence="2">IBT 29677</strain>
    </source>
</reference>
<dbReference type="GeneID" id="81377264"/>
<dbReference type="EMBL" id="JAPZBU010000012">
    <property type="protein sequence ID" value="KAJ5376761.1"/>
    <property type="molecule type" value="Genomic_DNA"/>
</dbReference>
<sequence>MMKIENNKEAYDEVFKYFLGTANLQFQRQYLAEGGVSRGQQSLSENGNAEPSEQARSAQARGMRVVGGAASFRPSLVYL</sequence>
<proteinExistence type="predicted"/>
<feature type="region of interest" description="Disordered" evidence="1">
    <location>
        <begin position="37"/>
        <end position="61"/>
    </location>
</feature>
<dbReference type="RefSeq" id="XP_056481791.1">
    <property type="nucleotide sequence ID" value="XM_056638284.1"/>
</dbReference>
<reference evidence="2" key="1">
    <citation type="submission" date="2022-12" db="EMBL/GenBank/DDBJ databases">
        <authorList>
            <person name="Petersen C."/>
        </authorList>
    </citation>
    <scope>NUCLEOTIDE SEQUENCE</scope>
    <source>
        <strain evidence="2">IBT 29677</strain>
    </source>
</reference>
<evidence type="ECO:0000256" key="1">
    <source>
        <dbReference type="SAM" id="MobiDB-lite"/>
    </source>
</evidence>
<dbReference type="AlphaFoldDB" id="A0A9W9SDR9"/>
<dbReference type="Proteomes" id="UP001147747">
    <property type="component" value="Unassembled WGS sequence"/>
</dbReference>
<protein>
    <submittedName>
        <fullName evidence="2">Uncharacterized protein</fullName>
    </submittedName>
</protein>
<organism evidence="2 3">
    <name type="scientific">Penicillium cosmopolitanum</name>
    <dbReference type="NCBI Taxonomy" id="1131564"/>
    <lineage>
        <taxon>Eukaryota</taxon>
        <taxon>Fungi</taxon>
        <taxon>Dikarya</taxon>
        <taxon>Ascomycota</taxon>
        <taxon>Pezizomycotina</taxon>
        <taxon>Eurotiomycetes</taxon>
        <taxon>Eurotiomycetidae</taxon>
        <taxon>Eurotiales</taxon>
        <taxon>Aspergillaceae</taxon>
        <taxon>Penicillium</taxon>
    </lineage>
</organism>
<evidence type="ECO:0000313" key="3">
    <source>
        <dbReference type="Proteomes" id="UP001147747"/>
    </source>
</evidence>
<accession>A0A9W9SDR9</accession>